<dbReference type="EMBL" id="JNBR01002432">
    <property type="protein sequence ID" value="OQR82562.1"/>
    <property type="molecule type" value="Genomic_DNA"/>
</dbReference>
<evidence type="ECO:0000313" key="2">
    <source>
        <dbReference type="Proteomes" id="UP000243579"/>
    </source>
</evidence>
<gene>
    <name evidence="1" type="ORF">ACHHYP_15853</name>
</gene>
<dbReference type="AlphaFoldDB" id="A0A1V9YA31"/>
<name>A0A1V9YA31_ACHHY</name>
<accession>A0A1V9YA31</accession>
<keyword evidence="2" id="KW-1185">Reference proteome</keyword>
<reference evidence="1 2" key="1">
    <citation type="journal article" date="2014" name="Genome Biol. Evol.">
        <title>The secreted proteins of Achlya hypogyna and Thraustotheca clavata identify the ancestral oomycete secretome and reveal gene acquisitions by horizontal gene transfer.</title>
        <authorList>
            <person name="Misner I."/>
            <person name="Blouin N."/>
            <person name="Leonard G."/>
            <person name="Richards T.A."/>
            <person name="Lane C.E."/>
        </authorList>
    </citation>
    <scope>NUCLEOTIDE SEQUENCE [LARGE SCALE GENOMIC DNA]</scope>
    <source>
        <strain evidence="1 2">ATCC 48635</strain>
    </source>
</reference>
<comment type="caution">
    <text evidence="1">The sequence shown here is derived from an EMBL/GenBank/DDBJ whole genome shotgun (WGS) entry which is preliminary data.</text>
</comment>
<proteinExistence type="predicted"/>
<evidence type="ECO:0000313" key="1">
    <source>
        <dbReference type="EMBL" id="OQR82562.1"/>
    </source>
</evidence>
<dbReference type="Proteomes" id="UP000243579">
    <property type="component" value="Unassembled WGS sequence"/>
</dbReference>
<protein>
    <submittedName>
        <fullName evidence="1">Uncharacterized protein</fullName>
    </submittedName>
</protein>
<organism evidence="1 2">
    <name type="scientific">Achlya hypogyna</name>
    <name type="common">Oomycete</name>
    <name type="synonym">Protoachlya hypogyna</name>
    <dbReference type="NCBI Taxonomy" id="1202772"/>
    <lineage>
        <taxon>Eukaryota</taxon>
        <taxon>Sar</taxon>
        <taxon>Stramenopiles</taxon>
        <taxon>Oomycota</taxon>
        <taxon>Saprolegniomycetes</taxon>
        <taxon>Saprolegniales</taxon>
        <taxon>Achlyaceae</taxon>
        <taxon>Achlya</taxon>
    </lineage>
</organism>
<dbReference type="PROSITE" id="PS51257">
    <property type="entry name" value="PROKAR_LIPOPROTEIN"/>
    <property type="match status" value="1"/>
</dbReference>
<sequence>MATTKSQGAIYSATAGSGSCKRSYDDDLDAANVDDVSALFDDLNAQERKRARRASHHGLSGTCRATSRCLNQPKAVDQDTYDAKMVDDVSNLFSSLIDDATEDTKQVG</sequence>